<comment type="similarity">
    <text evidence="3">Belongs to the Maf family. YhdE subfamily.</text>
</comment>
<organism evidence="4 5">
    <name type="scientific">Candidatus Termititenax dinenymphae</name>
    <dbReference type="NCBI Taxonomy" id="2218523"/>
    <lineage>
        <taxon>Bacteria</taxon>
        <taxon>Bacillati</taxon>
        <taxon>Candidatus Margulisiibacteriota</taxon>
        <taxon>Candidatus Termititenacia</taxon>
        <taxon>Candidatus Termititenacales</taxon>
        <taxon>Candidatus Termititenacaceae</taxon>
        <taxon>Candidatus Termititenax</taxon>
    </lineage>
</organism>
<sequence length="187" mass="21021">MRKIVLVSGSPRRKELLKNLGLKFTVFIPNVPEQIRDRHYKRDIVKVVRAKLDSASCRAKELLIACDTIVVCGGKVLGKPQDAHQAAGFLKMLSGRKHIVYSCLAVKYRQGGQAVYKHRLVATEVYFRRITPAEITAYLRTPVPYDKAGAYGIQENKGLFVRKISGCYYNVVGLPVNDLIDMLKSIK</sequence>
<dbReference type="PIRSF" id="PIRSF006305">
    <property type="entry name" value="Maf"/>
    <property type="match status" value="1"/>
</dbReference>
<protein>
    <recommendedName>
        <fullName evidence="3">dTTP/UTP pyrophosphatase</fullName>
        <shortName evidence="3">dTTPase/UTPase</shortName>
        <ecNumber evidence="3">3.6.1.9</ecNumber>
    </recommendedName>
    <alternativeName>
        <fullName evidence="3">Nucleoside triphosphate pyrophosphatase</fullName>
    </alternativeName>
    <alternativeName>
        <fullName evidence="3">Nucleotide pyrophosphatase</fullName>
        <shortName evidence="3">Nucleotide PPase</shortName>
    </alternativeName>
</protein>
<keyword evidence="3" id="KW-0546">Nucleotide metabolism</keyword>
<evidence type="ECO:0000313" key="4">
    <source>
        <dbReference type="EMBL" id="GBR77435.1"/>
    </source>
</evidence>
<dbReference type="GO" id="GO:0036218">
    <property type="term" value="F:dTTP diphosphatase activity"/>
    <property type="evidence" value="ECO:0007669"/>
    <property type="project" value="RHEA"/>
</dbReference>
<dbReference type="PANTHER" id="PTHR43213">
    <property type="entry name" value="BIFUNCTIONAL DTTP/UTP PYROPHOSPHATASE/METHYLTRANSFERASE PROTEIN-RELATED"/>
    <property type="match status" value="1"/>
</dbReference>
<comment type="catalytic activity">
    <reaction evidence="3">
        <text>UTP + H2O = UMP + diphosphate + H(+)</text>
        <dbReference type="Rhea" id="RHEA:29395"/>
        <dbReference type="ChEBI" id="CHEBI:15377"/>
        <dbReference type="ChEBI" id="CHEBI:15378"/>
        <dbReference type="ChEBI" id="CHEBI:33019"/>
        <dbReference type="ChEBI" id="CHEBI:46398"/>
        <dbReference type="ChEBI" id="CHEBI:57865"/>
        <dbReference type="EC" id="3.6.1.9"/>
    </reaction>
</comment>
<dbReference type="GO" id="GO:0005737">
    <property type="term" value="C:cytoplasm"/>
    <property type="evidence" value="ECO:0007669"/>
    <property type="project" value="UniProtKB-SubCell"/>
</dbReference>
<comment type="subcellular location">
    <subcellularLocation>
        <location evidence="3">Cytoplasm</location>
    </subcellularLocation>
</comment>
<dbReference type="Proteomes" id="UP000282196">
    <property type="component" value="Unassembled WGS sequence"/>
</dbReference>
<dbReference type="EC" id="3.6.1.9" evidence="3"/>
<keyword evidence="2 3" id="KW-0378">Hydrolase</keyword>
<comment type="caution">
    <text evidence="4">The sequence shown here is derived from an EMBL/GenBank/DDBJ whole genome shotgun (WGS) entry which is preliminary data.</text>
</comment>
<dbReference type="GO" id="GO:0009117">
    <property type="term" value="P:nucleotide metabolic process"/>
    <property type="evidence" value="ECO:0007669"/>
    <property type="project" value="UniProtKB-KW"/>
</dbReference>
<comment type="caution">
    <text evidence="3">Lacks conserved residue(s) required for the propagation of feature annotation.</text>
</comment>
<dbReference type="Gene3D" id="3.90.950.10">
    <property type="match status" value="1"/>
</dbReference>
<proteinExistence type="inferred from homology"/>
<keyword evidence="5" id="KW-1185">Reference proteome</keyword>
<comment type="cofactor">
    <cofactor evidence="1 3">
        <name>a divalent metal cation</name>
        <dbReference type="ChEBI" id="CHEBI:60240"/>
    </cofactor>
</comment>
<reference evidence="4 5" key="1">
    <citation type="journal article" date="2019" name="ISME J.">
        <title>Genome analyses of uncultured TG2/ZB3 bacteria in 'Margulisbacteria' specifically attached to ectosymbiotic spirochetes of protists in the termite gut.</title>
        <authorList>
            <person name="Utami Y.D."/>
            <person name="Kuwahara H."/>
            <person name="Igai K."/>
            <person name="Murakami T."/>
            <person name="Sugaya K."/>
            <person name="Morikawa T."/>
            <person name="Nagura Y."/>
            <person name="Yuki M."/>
            <person name="Deevong P."/>
            <person name="Inoue T."/>
            <person name="Kihara K."/>
            <person name="Lo N."/>
            <person name="Yamada A."/>
            <person name="Ohkuma M."/>
            <person name="Hongoh Y."/>
        </authorList>
    </citation>
    <scope>NUCLEOTIDE SEQUENCE [LARGE SCALE GENOMIC DNA]</scope>
    <source>
        <strain evidence="4">RsDinE6-01</strain>
    </source>
</reference>
<dbReference type="CDD" id="cd00555">
    <property type="entry name" value="Maf"/>
    <property type="match status" value="1"/>
</dbReference>
<feature type="site" description="Important for substrate specificity" evidence="3">
    <location>
        <position position="154"/>
    </location>
</feature>
<dbReference type="PANTHER" id="PTHR43213:SF5">
    <property type="entry name" value="BIFUNCTIONAL DTTP_UTP PYROPHOSPHATASE_METHYLTRANSFERASE PROTEIN-RELATED"/>
    <property type="match status" value="1"/>
</dbReference>
<name>A0A388TM57_9BACT</name>
<feature type="site" description="Important for substrate specificity" evidence="3">
    <location>
        <position position="12"/>
    </location>
</feature>
<dbReference type="AlphaFoldDB" id="A0A388TM57"/>
<feature type="site" description="Important for substrate specificity" evidence="3">
    <location>
        <position position="68"/>
    </location>
</feature>
<evidence type="ECO:0000256" key="3">
    <source>
        <dbReference type="HAMAP-Rule" id="MF_00528"/>
    </source>
</evidence>
<feature type="active site" description="Proton acceptor" evidence="3">
    <location>
        <position position="67"/>
    </location>
</feature>
<dbReference type="InterPro" id="IPR029001">
    <property type="entry name" value="ITPase-like_fam"/>
</dbReference>
<comment type="function">
    <text evidence="3">Nucleoside triphosphate pyrophosphatase that hydrolyzes dTTP and UTP. May have a dual role in cell division arrest and in preventing the incorporation of modified nucleotides into cellular nucleic acids.</text>
</comment>
<keyword evidence="3" id="KW-0963">Cytoplasm</keyword>
<dbReference type="EMBL" id="BGZP01000002">
    <property type="protein sequence ID" value="GBR77435.1"/>
    <property type="molecule type" value="Genomic_DNA"/>
</dbReference>
<dbReference type="GO" id="GO:0036221">
    <property type="term" value="F:UTP diphosphatase activity"/>
    <property type="evidence" value="ECO:0007669"/>
    <property type="project" value="RHEA"/>
</dbReference>
<dbReference type="InterPro" id="IPR003697">
    <property type="entry name" value="Maf-like"/>
</dbReference>
<dbReference type="HAMAP" id="MF_00528">
    <property type="entry name" value="Maf"/>
    <property type="match status" value="1"/>
</dbReference>
<dbReference type="SUPFAM" id="SSF52972">
    <property type="entry name" value="ITPase-like"/>
    <property type="match status" value="1"/>
</dbReference>
<dbReference type="Pfam" id="PF02545">
    <property type="entry name" value="Maf"/>
    <property type="match status" value="1"/>
</dbReference>
<dbReference type="NCBIfam" id="TIGR00172">
    <property type="entry name" value="maf"/>
    <property type="match status" value="1"/>
</dbReference>
<accession>A0A388TM57</accession>
<evidence type="ECO:0000256" key="2">
    <source>
        <dbReference type="ARBA" id="ARBA00022801"/>
    </source>
</evidence>
<comment type="catalytic activity">
    <reaction evidence="3">
        <text>dTTP + H2O = dTMP + diphosphate + H(+)</text>
        <dbReference type="Rhea" id="RHEA:28534"/>
        <dbReference type="ChEBI" id="CHEBI:15377"/>
        <dbReference type="ChEBI" id="CHEBI:15378"/>
        <dbReference type="ChEBI" id="CHEBI:33019"/>
        <dbReference type="ChEBI" id="CHEBI:37568"/>
        <dbReference type="ChEBI" id="CHEBI:63528"/>
        <dbReference type="EC" id="3.6.1.9"/>
    </reaction>
</comment>
<gene>
    <name evidence="4" type="primary">maf</name>
    <name evidence="4" type="ORF">RDn1_094</name>
</gene>
<evidence type="ECO:0000256" key="1">
    <source>
        <dbReference type="ARBA" id="ARBA00001968"/>
    </source>
</evidence>
<evidence type="ECO:0000313" key="5">
    <source>
        <dbReference type="Proteomes" id="UP000282196"/>
    </source>
</evidence>